<keyword evidence="2" id="KW-1185">Reference proteome</keyword>
<dbReference type="HOGENOM" id="CLU_2697504_0_0_4"/>
<gene>
    <name evidence="1" type="ORF">BRPE64_ECDS00840</name>
</gene>
<evidence type="ECO:0000313" key="2">
    <source>
        <dbReference type="Proteomes" id="UP000013966"/>
    </source>
</evidence>
<protein>
    <submittedName>
        <fullName evidence="1">Uncharacterized protein</fullName>
    </submittedName>
</protein>
<evidence type="ECO:0000313" key="1">
    <source>
        <dbReference type="EMBL" id="BAN28242.1"/>
    </source>
</evidence>
<name>R4X5H5_9BURK</name>
<dbReference type="AlphaFoldDB" id="R4X5H5"/>
<sequence length="73" mass="8018">MANSRGFAQRQWNRIEDGQQLHEGIAHGSCHGSDEQAVVMLRNCVDNSGPFCSDIAIERCIRLIDSSGSSQRA</sequence>
<keyword evidence="1" id="KW-0614">Plasmid</keyword>
<geneLocation type="plasmid" evidence="1 2">
    <name>p2</name>
</geneLocation>
<accession>R4X5H5</accession>
<reference evidence="1 2" key="2">
    <citation type="journal article" date="2018" name="Int. J. Syst. Evol. Microbiol.">
        <title>Burkholderia insecticola sp. nov., a gut symbiotic bacterium of the bean bug Riptortus pedestris.</title>
        <authorList>
            <person name="Takeshita K."/>
            <person name="Tamaki H."/>
            <person name="Ohbayashi T."/>
            <person name="Meng X.-Y."/>
            <person name="Sone T."/>
            <person name="Mitani Y."/>
            <person name="Peeters C."/>
            <person name="Kikuchi Y."/>
            <person name="Vandamme P."/>
        </authorList>
    </citation>
    <scope>NUCLEOTIDE SEQUENCE [LARGE SCALE GENOMIC DNA]</scope>
    <source>
        <strain evidence="1">RPE64</strain>
        <plasmid evidence="1 2">p2</plasmid>
    </source>
</reference>
<dbReference type="Proteomes" id="UP000013966">
    <property type="component" value="Plasmid p2"/>
</dbReference>
<organism evidence="1 2">
    <name type="scientific">Caballeronia insecticola</name>
    <dbReference type="NCBI Taxonomy" id="758793"/>
    <lineage>
        <taxon>Bacteria</taxon>
        <taxon>Pseudomonadati</taxon>
        <taxon>Pseudomonadota</taxon>
        <taxon>Betaproteobacteria</taxon>
        <taxon>Burkholderiales</taxon>
        <taxon>Burkholderiaceae</taxon>
        <taxon>Caballeronia</taxon>
    </lineage>
</organism>
<dbReference type="EMBL" id="AP013062">
    <property type="protein sequence ID" value="BAN28242.1"/>
    <property type="molecule type" value="Genomic_DNA"/>
</dbReference>
<proteinExistence type="predicted"/>
<dbReference type="KEGG" id="buo:BRPE64_ECDS00840"/>
<reference evidence="1 2" key="1">
    <citation type="journal article" date="2013" name="Genome Announc.">
        <title>Complete Genome Sequence of Burkholderia sp. Strain RPE64, Bacterial Symbiont of the Bean Bug Riptortus pedestris.</title>
        <authorList>
            <person name="Shibata T.F."/>
            <person name="Maeda T."/>
            <person name="Nikoh N."/>
            <person name="Yamaguchi K."/>
            <person name="Oshima K."/>
            <person name="Hattori M."/>
            <person name="Nishiyama T."/>
            <person name="Hasebe M."/>
            <person name="Fukatsu T."/>
            <person name="Kikuchi Y."/>
            <person name="Shigenobu S."/>
        </authorList>
    </citation>
    <scope>NUCLEOTIDE SEQUENCE [LARGE SCALE GENOMIC DNA]</scope>
    <source>
        <plasmid evidence="1 2">p2</plasmid>
    </source>
</reference>
<dbReference type="PATRIC" id="fig|758793.3.peg.6422"/>